<evidence type="ECO:0000313" key="2">
    <source>
        <dbReference type="EMBL" id="MED6137900.1"/>
    </source>
</evidence>
<dbReference type="Proteomes" id="UP001341840">
    <property type="component" value="Unassembled WGS sequence"/>
</dbReference>
<evidence type="ECO:0000313" key="3">
    <source>
        <dbReference type="Proteomes" id="UP001341840"/>
    </source>
</evidence>
<accession>A0ABU6SPG3</accession>
<reference evidence="2 3" key="1">
    <citation type="journal article" date="2023" name="Plants (Basel)">
        <title>Bridging the Gap: Combining Genomics and Transcriptomics Approaches to Understand Stylosanthes scabra, an Orphan Legume from the Brazilian Caatinga.</title>
        <authorList>
            <person name="Ferreira-Neto J.R.C."/>
            <person name="da Silva M.D."/>
            <person name="Binneck E."/>
            <person name="de Melo N.F."/>
            <person name="da Silva R.H."/>
            <person name="de Melo A.L.T.M."/>
            <person name="Pandolfi V."/>
            <person name="Bustamante F.O."/>
            <person name="Brasileiro-Vidal A.C."/>
            <person name="Benko-Iseppon A.M."/>
        </authorList>
    </citation>
    <scope>NUCLEOTIDE SEQUENCE [LARGE SCALE GENOMIC DNA]</scope>
    <source>
        <tissue evidence="2">Leaves</tissue>
    </source>
</reference>
<feature type="region of interest" description="Disordered" evidence="1">
    <location>
        <begin position="1"/>
        <end position="28"/>
    </location>
</feature>
<sequence>MSIEPKPTLSTNCRVNAKNRKSQRSNAEESRINVLVFYLARGREDGDRTGRGRQRDDRSGRQQHRKEKRRETTAKTLLAFKEQRRRRDAAPRCDEGDESTLRRQGRRFRVQASGVQIWD</sequence>
<keyword evidence="3" id="KW-1185">Reference proteome</keyword>
<protein>
    <submittedName>
        <fullName evidence="2">Uncharacterized protein</fullName>
    </submittedName>
</protein>
<dbReference type="EMBL" id="JASCZI010061175">
    <property type="protein sequence ID" value="MED6137900.1"/>
    <property type="molecule type" value="Genomic_DNA"/>
</dbReference>
<organism evidence="2 3">
    <name type="scientific">Stylosanthes scabra</name>
    <dbReference type="NCBI Taxonomy" id="79078"/>
    <lineage>
        <taxon>Eukaryota</taxon>
        <taxon>Viridiplantae</taxon>
        <taxon>Streptophyta</taxon>
        <taxon>Embryophyta</taxon>
        <taxon>Tracheophyta</taxon>
        <taxon>Spermatophyta</taxon>
        <taxon>Magnoliopsida</taxon>
        <taxon>eudicotyledons</taxon>
        <taxon>Gunneridae</taxon>
        <taxon>Pentapetalae</taxon>
        <taxon>rosids</taxon>
        <taxon>fabids</taxon>
        <taxon>Fabales</taxon>
        <taxon>Fabaceae</taxon>
        <taxon>Papilionoideae</taxon>
        <taxon>50 kb inversion clade</taxon>
        <taxon>dalbergioids sensu lato</taxon>
        <taxon>Dalbergieae</taxon>
        <taxon>Pterocarpus clade</taxon>
        <taxon>Stylosanthes</taxon>
    </lineage>
</organism>
<feature type="compositionally biased region" description="Basic and acidic residues" evidence="1">
    <location>
        <begin position="43"/>
        <end position="60"/>
    </location>
</feature>
<name>A0ABU6SPG3_9FABA</name>
<comment type="caution">
    <text evidence="2">The sequence shown here is derived from an EMBL/GenBank/DDBJ whole genome shotgun (WGS) entry which is preliminary data.</text>
</comment>
<proteinExistence type="predicted"/>
<evidence type="ECO:0000256" key="1">
    <source>
        <dbReference type="SAM" id="MobiDB-lite"/>
    </source>
</evidence>
<feature type="region of interest" description="Disordered" evidence="1">
    <location>
        <begin position="43"/>
        <end position="105"/>
    </location>
</feature>
<gene>
    <name evidence="2" type="ORF">PIB30_069367</name>
</gene>